<gene>
    <name evidence="4" type="primary">adcA</name>
    <name evidence="4" type="ORF">L21SP5_00808</name>
</gene>
<dbReference type="EMBL" id="CP013118">
    <property type="protein sequence ID" value="ALO14479.1"/>
    <property type="molecule type" value="Genomic_DNA"/>
</dbReference>
<reference evidence="4 5" key="1">
    <citation type="submission" date="2015-11" db="EMBL/GenBank/DDBJ databases">
        <title>Description and complete genome sequence of a novel strain predominating in hypersaline microbial mats and representing a new family of the Bacteriodetes phylum.</title>
        <authorList>
            <person name="Spring S."/>
            <person name="Bunk B."/>
            <person name="Sproer C."/>
            <person name="Klenk H.-P."/>
        </authorList>
    </citation>
    <scope>NUCLEOTIDE SEQUENCE [LARGE SCALE GENOMIC DNA]</scope>
    <source>
        <strain evidence="4 5">L21-Spi-D4</strain>
    </source>
</reference>
<comment type="similarity">
    <text evidence="1">Belongs to the bacterial solute-binding protein 9 family.</text>
</comment>
<evidence type="ECO:0000256" key="2">
    <source>
        <dbReference type="ARBA" id="ARBA00022448"/>
    </source>
</evidence>
<dbReference type="KEGG" id="blq:L21SP5_00808"/>
<evidence type="ECO:0000256" key="3">
    <source>
        <dbReference type="ARBA" id="ARBA00022729"/>
    </source>
</evidence>
<name>A0A0S2HWT8_9BACT</name>
<proteinExistence type="inferred from homology"/>
<keyword evidence="2" id="KW-0813">Transport</keyword>
<dbReference type="GO" id="GO:0030001">
    <property type="term" value="P:metal ion transport"/>
    <property type="evidence" value="ECO:0007669"/>
    <property type="project" value="InterPro"/>
</dbReference>
<dbReference type="Gene3D" id="3.40.50.1980">
    <property type="entry name" value="Nitrogenase molybdenum iron protein domain"/>
    <property type="match status" value="2"/>
</dbReference>
<dbReference type="GO" id="GO:0046872">
    <property type="term" value="F:metal ion binding"/>
    <property type="evidence" value="ECO:0007669"/>
    <property type="project" value="InterPro"/>
</dbReference>
<keyword evidence="3" id="KW-0732">Signal</keyword>
<accession>A0A0S2HWT8</accession>
<dbReference type="PANTHER" id="PTHR42953:SF3">
    <property type="entry name" value="HIGH-AFFINITY ZINC UPTAKE SYSTEM PROTEIN ZNUA"/>
    <property type="match status" value="1"/>
</dbReference>
<evidence type="ECO:0000313" key="4">
    <source>
        <dbReference type="EMBL" id="ALO14479.1"/>
    </source>
</evidence>
<keyword evidence="5" id="KW-1185">Reference proteome</keyword>
<dbReference type="PROSITE" id="PS51257">
    <property type="entry name" value="PROKAR_LIPOPROTEIN"/>
    <property type="match status" value="1"/>
</dbReference>
<dbReference type="InterPro" id="IPR050492">
    <property type="entry name" value="Bact_metal-bind_prot9"/>
</dbReference>
<keyword evidence="4" id="KW-0449">Lipoprotein</keyword>
<dbReference type="Pfam" id="PF01297">
    <property type="entry name" value="ZnuA"/>
    <property type="match status" value="1"/>
</dbReference>
<dbReference type="PATRIC" id="fig|1307839.3.peg.854"/>
<evidence type="ECO:0000313" key="5">
    <source>
        <dbReference type="Proteomes" id="UP000064893"/>
    </source>
</evidence>
<evidence type="ECO:0000256" key="1">
    <source>
        <dbReference type="ARBA" id="ARBA00011028"/>
    </source>
</evidence>
<dbReference type="InterPro" id="IPR006127">
    <property type="entry name" value="ZnuA-like"/>
</dbReference>
<sequence>MRIPGLLFLVALIFSGCGNNQTSSQAEDVLFVSIKPQQFMVEQIAGGVFKVKSLLPPGASPAVYEPSPGQLKDLADAKAYIRIGQIGFEKAWMDKIKSANADMKVYDQSKGVNFIKADHHHGHDHSHEQQHAVIDPHIWTSPAEVTVQLENIKTYLSDLMPDSAAYFSQNAEKLILKVTELDKEIQQIFEGYEQRTFMVYHPALSYFARDYQLKQLPLEREGKEPSGRYMTEMIKKSKALGLQDVFIQRQFPVAKAEALANELNADVVVIDPLAYNWIENMKEMAQKIANALEKTNEH</sequence>
<organism evidence="4 5">
    <name type="scientific">Salinivirga cyanobacteriivorans</name>
    <dbReference type="NCBI Taxonomy" id="1307839"/>
    <lineage>
        <taxon>Bacteria</taxon>
        <taxon>Pseudomonadati</taxon>
        <taxon>Bacteroidota</taxon>
        <taxon>Bacteroidia</taxon>
        <taxon>Bacteroidales</taxon>
        <taxon>Salinivirgaceae</taxon>
        <taxon>Salinivirga</taxon>
    </lineage>
</organism>
<dbReference type="SUPFAM" id="SSF53807">
    <property type="entry name" value="Helical backbone' metal receptor"/>
    <property type="match status" value="1"/>
</dbReference>
<dbReference type="PANTHER" id="PTHR42953">
    <property type="entry name" value="HIGH-AFFINITY ZINC UPTAKE SYSTEM PROTEIN ZNUA-RELATED"/>
    <property type="match status" value="1"/>
</dbReference>
<dbReference type="Proteomes" id="UP000064893">
    <property type="component" value="Chromosome"/>
</dbReference>
<dbReference type="STRING" id="1307839.L21SP5_00808"/>
<protein>
    <submittedName>
        <fullName evidence="4">Putative zinc transport system zinc-binding lipoprotein AdcA</fullName>
    </submittedName>
</protein>
<dbReference type="AlphaFoldDB" id="A0A0S2HWT8"/>